<feature type="transmembrane region" description="Helical" evidence="7">
    <location>
        <begin position="953"/>
        <end position="977"/>
    </location>
</feature>
<feature type="transmembrane region" description="Helical" evidence="7">
    <location>
        <begin position="525"/>
        <end position="543"/>
    </location>
</feature>
<dbReference type="InterPro" id="IPR003838">
    <property type="entry name" value="ABC3_permease_C"/>
</dbReference>
<evidence type="ECO:0000313" key="9">
    <source>
        <dbReference type="EMBL" id="GIL31440.1"/>
    </source>
</evidence>
<evidence type="ECO:0000256" key="3">
    <source>
        <dbReference type="ARBA" id="ARBA00022692"/>
    </source>
</evidence>
<gene>
    <name evidence="9" type="ORF">NUM_66940</name>
</gene>
<feature type="transmembrane region" description="Helical" evidence="7">
    <location>
        <begin position="997"/>
        <end position="1022"/>
    </location>
</feature>
<dbReference type="Proteomes" id="UP000614996">
    <property type="component" value="Unassembled WGS sequence"/>
</dbReference>
<dbReference type="AlphaFoldDB" id="A0A8J4AIY8"/>
<feature type="transmembrane region" description="Helical" evidence="7">
    <location>
        <begin position="469"/>
        <end position="494"/>
    </location>
</feature>
<feature type="transmembrane region" description="Helical" evidence="7">
    <location>
        <begin position="310"/>
        <end position="334"/>
    </location>
</feature>
<evidence type="ECO:0000256" key="1">
    <source>
        <dbReference type="ARBA" id="ARBA00004651"/>
    </source>
</evidence>
<reference evidence="10" key="1">
    <citation type="journal article" date="2021" name="Int. J. Syst. Evol. Microbiol.">
        <title>Actinocatenispora comari sp. nov., an endophytic actinomycete isolated from aerial parts of Comarum salesowianum.</title>
        <authorList>
            <person name="Oyunbileg N."/>
            <person name="Iizaka Y."/>
            <person name="Hamada M."/>
            <person name="Davaapurev B.O."/>
            <person name="Fukumoto A."/>
            <person name="Tsetseg B."/>
            <person name="Kato F."/>
            <person name="Tamura T."/>
            <person name="Batkhuu J."/>
            <person name="Anzai Y."/>
        </authorList>
    </citation>
    <scope>NUCLEOTIDE SEQUENCE [LARGE SCALE GENOMIC DNA]</scope>
    <source>
        <strain evidence="10">NUM-2625</strain>
    </source>
</reference>
<name>A0A8J4AIY8_9ACTN</name>
<dbReference type="Pfam" id="PF02687">
    <property type="entry name" value="FtsX"/>
    <property type="match status" value="1"/>
</dbReference>
<evidence type="ECO:0000256" key="6">
    <source>
        <dbReference type="SAM" id="MobiDB-lite"/>
    </source>
</evidence>
<dbReference type="PANTHER" id="PTHR30287">
    <property type="entry name" value="MEMBRANE COMPONENT OF PREDICTED ABC SUPERFAMILY METABOLITE UPTAKE TRANSPORTER"/>
    <property type="match status" value="1"/>
</dbReference>
<feature type="transmembrane region" description="Helical" evidence="7">
    <location>
        <begin position="354"/>
        <end position="379"/>
    </location>
</feature>
<evidence type="ECO:0000313" key="10">
    <source>
        <dbReference type="Proteomes" id="UP000614996"/>
    </source>
</evidence>
<keyword evidence="2" id="KW-1003">Cell membrane</keyword>
<keyword evidence="4 7" id="KW-1133">Transmembrane helix</keyword>
<evidence type="ECO:0000256" key="7">
    <source>
        <dbReference type="SAM" id="Phobius"/>
    </source>
</evidence>
<keyword evidence="5 7" id="KW-0472">Membrane</keyword>
<dbReference type="InterPro" id="IPR038766">
    <property type="entry name" value="Membrane_comp_ABC_pdt"/>
</dbReference>
<dbReference type="GO" id="GO:0005886">
    <property type="term" value="C:plasma membrane"/>
    <property type="evidence" value="ECO:0007669"/>
    <property type="project" value="UniProtKB-SubCell"/>
</dbReference>
<organism evidence="9 10">
    <name type="scientific">Actinocatenispora comari</name>
    <dbReference type="NCBI Taxonomy" id="2807577"/>
    <lineage>
        <taxon>Bacteria</taxon>
        <taxon>Bacillati</taxon>
        <taxon>Actinomycetota</taxon>
        <taxon>Actinomycetes</taxon>
        <taxon>Micromonosporales</taxon>
        <taxon>Micromonosporaceae</taxon>
        <taxon>Actinocatenispora</taxon>
    </lineage>
</organism>
<proteinExistence type="predicted"/>
<dbReference type="EMBL" id="BOPO01000146">
    <property type="protein sequence ID" value="GIL31440.1"/>
    <property type="molecule type" value="Genomic_DNA"/>
</dbReference>
<sequence length="1035" mass="107543">MHTLRLALAGLRYRGARSVVVGLIAAVAVAAAVIGPACARAAEQSILLDQLRAAPSWLTGFSVESIGTAGDQSPAVVAGGSGTSPSSDALARIPVDYLTRHAARTMQAQHFYAPPIGGVVTSLALPRISGDRTTGRMVYRQGYCRHLTITSGHCPAATGEVLVSSRSSYRVGQRIRVSASGVTSADAGTPGKTTVRVAGRYRVPGGAADYWFDHGYFDAAVYMDQQEEVRRVDSFFGTEATVRSIGVAQFQNVVDFRLLVDRVRLDDVPTLKARLAAGTTRIEAAGLRTNAPLTGVLSDVEHERGEVVTAALLVAVQLVLLCWFVLFGVVRAAIDERVPELALAKLRGLPSRGVTGFGLAEVGVLVVAAVPVGILLGLAGTEIYARVGLAAGAHAELRWPVLAAAAGAFAGAFVAAALAARRTVATPVIELLRRVPPRSGRLRAGIAEGALVAIAVAACYELLTGAGGRLGLLAGGLVAVVAGILAGRLVPLAMRRGVARARRRGRIGALLAAARVARRGQVPRTVALTTVAVALLCYGSVVWDVAGRNQAQRAGAELGAPTVYSVQVASAQRLRDAVRRADPSGHQAMAVARGLFGNGAKTTEVLAVDSGRLADVAYWQSSFAADSPARLAGLLRPSAPPMLTARDGTLGVDVTVRAISKDITLVALLSDDRRGQHVVRLGGLHTGRYRLTGRLSGCGSGCRVVGFDLYRGPDAPARIRGDFAVTRLLAAGRELAPMNRSGSWRGVDPTMDQPVSTVSVGSGGTTVRFDTTGGEDLRVLRVDAPNPLPAVSTGRIGRHLGRGTGPGLYGLDQPYRVVARAQTVPAIRNGLLVDLTYADRSAPDGSSLDTPMVYQVWAAAGAPASLRSRLTAAGLSITGTDTLAAHQARLARQGPALALRLYLVAAFVALLLAAAAVLVTAHLTARPLRYELAALRVVGLSRRLLRRAGWREYTLLLGTAVLVGALAGGVGAALAVPRLPQVSANGGPPPLWLPGPWWPGGALAASVLLLGFAAAVAVGAAVRRGRPERLREGST</sequence>
<protein>
    <recommendedName>
        <fullName evidence="8">ABC3 transporter permease C-terminal domain-containing protein</fullName>
    </recommendedName>
</protein>
<dbReference type="PANTHER" id="PTHR30287:SF1">
    <property type="entry name" value="INNER MEMBRANE PROTEIN"/>
    <property type="match status" value="1"/>
</dbReference>
<feature type="transmembrane region" description="Helical" evidence="7">
    <location>
        <begin position="899"/>
        <end position="921"/>
    </location>
</feature>
<evidence type="ECO:0000256" key="4">
    <source>
        <dbReference type="ARBA" id="ARBA00022989"/>
    </source>
</evidence>
<evidence type="ECO:0000259" key="8">
    <source>
        <dbReference type="Pfam" id="PF02687"/>
    </source>
</evidence>
<evidence type="ECO:0000256" key="2">
    <source>
        <dbReference type="ARBA" id="ARBA00022475"/>
    </source>
</evidence>
<feature type="transmembrane region" description="Helical" evidence="7">
    <location>
        <begin position="399"/>
        <end position="420"/>
    </location>
</feature>
<dbReference type="RefSeq" id="WP_207129019.1">
    <property type="nucleotide sequence ID" value="NZ_BOPO01000146.1"/>
</dbReference>
<accession>A0A8J4AIY8</accession>
<evidence type="ECO:0000256" key="5">
    <source>
        <dbReference type="ARBA" id="ARBA00023136"/>
    </source>
</evidence>
<comment type="subcellular location">
    <subcellularLocation>
        <location evidence="1">Cell membrane</location>
        <topology evidence="1">Multi-pass membrane protein</topology>
    </subcellularLocation>
</comment>
<keyword evidence="3 7" id="KW-0812">Transmembrane</keyword>
<keyword evidence="10" id="KW-1185">Reference proteome</keyword>
<comment type="caution">
    <text evidence="9">The sequence shown here is derived from an EMBL/GenBank/DDBJ whole genome shotgun (WGS) entry which is preliminary data.</text>
</comment>
<feature type="region of interest" description="Disordered" evidence="6">
    <location>
        <begin position="740"/>
        <end position="764"/>
    </location>
</feature>
<feature type="domain" description="ABC3 transporter permease C-terminal" evidence="8">
    <location>
        <begin position="904"/>
        <end position="1020"/>
    </location>
</feature>
<feature type="transmembrane region" description="Helical" evidence="7">
    <location>
        <begin position="441"/>
        <end position="463"/>
    </location>
</feature>